<dbReference type="CDD" id="cd00093">
    <property type="entry name" value="HTH_XRE"/>
    <property type="match status" value="1"/>
</dbReference>
<dbReference type="PANTHER" id="PTHR33516:SF2">
    <property type="entry name" value="LEXA REPRESSOR-RELATED"/>
    <property type="match status" value="1"/>
</dbReference>
<dbReference type="SUPFAM" id="SSF51306">
    <property type="entry name" value="LexA/Signal peptidase"/>
    <property type="match status" value="1"/>
</dbReference>
<feature type="domain" description="HTH cro/C1-type" evidence="1">
    <location>
        <begin position="9"/>
        <end position="62"/>
    </location>
</feature>
<dbReference type="Gene3D" id="1.10.260.40">
    <property type="entry name" value="lambda repressor-like DNA-binding domains"/>
    <property type="match status" value="1"/>
</dbReference>
<dbReference type="InterPro" id="IPR015927">
    <property type="entry name" value="Peptidase_S24_S26A/B/C"/>
</dbReference>
<proteinExistence type="predicted"/>
<dbReference type="PANTHER" id="PTHR33516">
    <property type="entry name" value="LEXA REPRESSOR"/>
    <property type="match status" value="1"/>
</dbReference>
<dbReference type="RefSeq" id="WP_011794742.1">
    <property type="nucleotide sequence ID" value="NZ_CP023687.1"/>
</dbReference>
<sequence length="221" mass="23976">MVEDYWSRLKPAMDAAKLSAQQLADAMGISYQSVKKVRDGGSFGMVNNLKAAKLLGLSPEWLATGKGQHPTTSNVAAGPNIKGKGRYPLISWVQAGEWTDICDNFQPGDADEWPPSHHNLGDCGYMLRVHGDSMTAPAGSPYSFPEGVLLHVNPDKEPTPGQFVIVRRSGENVATFKRLALVDGELFLEAINPDWPKRYIPLKEGDVFCGVVVDASLGNLP</sequence>
<evidence type="ECO:0000259" key="1">
    <source>
        <dbReference type="PROSITE" id="PS50943"/>
    </source>
</evidence>
<dbReference type="SUPFAM" id="SSF47413">
    <property type="entry name" value="lambda repressor-like DNA-binding domains"/>
    <property type="match status" value="1"/>
</dbReference>
<dbReference type="InterPro" id="IPR039418">
    <property type="entry name" value="LexA-like"/>
</dbReference>
<gene>
    <name evidence="2" type="ORF">QRO08_16740</name>
</gene>
<dbReference type="CDD" id="cd06529">
    <property type="entry name" value="S24_LexA-like"/>
    <property type="match status" value="1"/>
</dbReference>
<dbReference type="Gene3D" id="2.10.109.10">
    <property type="entry name" value="Umud Fragment, subunit A"/>
    <property type="match status" value="1"/>
</dbReference>
<dbReference type="InterPro" id="IPR001387">
    <property type="entry name" value="Cro/C1-type_HTH"/>
</dbReference>
<dbReference type="InterPro" id="IPR050077">
    <property type="entry name" value="LexA_repressor"/>
</dbReference>
<name>A0ABY9AKM6_PARCI</name>
<keyword evidence="3" id="KW-1185">Reference proteome</keyword>
<accession>A0ABY9AKM6</accession>
<protein>
    <submittedName>
        <fullName evidence="2">LexA family transcriptional regulator</fullName>
    </submittedName>
</protein>
<dbReference type="InterPro" id="IPR036286">
    <property type="entry name" value="LexA/Signal_pep-like_sf"/>
</dbReference>
<dbReference type="EMBL" id="CP127363">
    <property type="protein sequence ID" value="WIY47476.1"/>
    <property type="molecule type" value="Genomic_DNA"/>
</dbReference>
<dbReference type="SMART" id="SM00530">
    <property type="entry name" value="HTH_XRE"/>
    <property type="match status" value="1"/>
</dbReference>
<dbReference type="Proteomes" id="UP001242732">
    <property type="component" value="Chromosome"/>
</dbReference>
<evidence type="ECO:0000313" key="3">
    <source>
        <dbReference type="Proteomes" id="UP001242732"/>
    </source>
</evidence>
<dbReference type="InterPro" id="IPR010982">
    <property type="entry name" value="Lambda_DNA-bd_dom_sf"/>
</dbReference>
<evidence type="ECO:0000313" key="2">
    <source>
        <dbReference type="EMBL" id="WIY47476.1"/>
    </source>
</evidence>
<dbReference type="Pfam" id="PF00717">
    <property type="entry name" value="Peptidase_S24"/>
    <property type="match status" value="1"/>
</dbReference>
<organism evidence="2 3">
    <name type="scientific">Paracidovorax citrulli</name>
    <name type="common">Acidovorax citrulli</name>
    <dbReference type="NCBI Taxonomy" id="80869"/>
    <lineage>
        <taxon>Bacteria</taxon>
        <taxon>Pseudomonadati</taxon>
        <taxon>Pseudomonadota</taxon>
        <taxon>Betaproteobacteria</taxon>
        <taxon>Burkholderiales</taxon>
        <taxon>Comamonadaceae</taxon>
        <taxon>Paracidovorax</taxon>
    </lineage>
</organism>
<dbReference type="PROSITE" id="PS50943">
    <property type="entry name" value="HTH_CROC1"/>
    <property type="match status" value="1"/>
</dbReference>
<reference evidence="2 3" key="1">
    <citation type="submission" date="2023-06" db="EMBL/GenBank/DDBJ databases">
        <authorList>
            <person name="Ham H."/>
            <person name="Park D.S."/>
        </authorList>
    </citation>
    <scope>NUCLEOTIDE SEQUENCE [LARGE SCALE GENOMIC DNA]</scope>
    <source>
        <strain evidence="2 3">KACC 17005</strain>
    </source>
</reference>